<protein>
    <submittedName>
        <fullName evidence="2">VWA domain containing CoxE-like protein</fullName>
    </submittedName>
</protein>
<organism evidence="2 3">
    <name type="scientific">Candidatus Venteria ishoeyi</name>
    <dbReference type="NCBI Taxonomy" id="1899563"/>
    <lineage>
        <taxon>Bacteria</taxon>
        <taxon>Pseudomonadati</taxon>
        <taxon>Pseudomonadota</taxon>
        <taxon>Gammaproteobacteria</taxon>
        <taxon>Thiotrichales</taxon>
        <taxon>Thiotrichaceae</taxon>
        <taxon>Venteria</taxon>
    </lineage>
</organism>
<dbReference type="Pfam" id="PF05762">
    <property type="entry name" value="VWA_CoxE"/>
    <property type="match status" value="1"/>
</dbReference>
<keyword evidence="3" id="KW-1185">Reference proteome</keyword>
<feature type="region of interest" description="Disordered" evidence="1">
    <location>
        <begin position="90"/>
        <end position="144"/>
    </location>
</feature>
<evidence type="ECO:0000313" key="3">
    <source>
        <dbReference type="Proteomes" id="UP000236724"/>
    </source>
</evidence>
<reference evidence="2 3" key="1">
    <citation type="submission" date="2016-10" db="EMBL/GenBank/DDBJ databases">
        <authorList>
            <person name="de Groot N.N."/>
        </authorList>
    </citation>
    <scope>NUCLEOTIDE SEQUENCE [LARGE SCALE GENOMIC DNA]</scope>
    <source>
        <strain evidence="2">MBHS1</strain>
    </source>
</reference>
<sequence>MKPQQDDFLLWKLFTRLREWHFPLTPDDYQSLHDALNAGFGWQSLDKLRHLCCALWAKSCQEQEILLAEFDRLVENAEWEDWGSLLQQAQAQQETPVHDEQTTATSIASDATKTDTRRNATHDPDDQQNREGATEFQTSSETKGISTDSLLQEISHFEHQAHLILSPRYIVSYRQVAQAWRRLRRFVRQGPKTELDIDASIALRCHRGAITPLVLKARARNAVRLLLLIDRQGSMTPFHHFTDNAIQQAIYQSGRFQQAASFYFHDIPTGRRSQENTALLQKLSNHLFPDTDAVVSKIQPLKNAYVYTDTRQLHPQALDEALAQHGTGGTVVIVSDAGAARGNYDTARLVDSIACLKRLYQHTPHIIWLNPLPPQRWENNSAARIARHVPMFPVSREGLHQAVNVLRGQVYDVAYPL</sequence>
<gene>
    <name evidence="2" type="ORF">MBHS_02171</name>
</gene>
<evidence type="ECO:0000313" key="2">
    <source>
        <dbReference type="EMBL" id="SEH06314.1"/>
    </source>
</evidence>
<dbReference type="PANTHER" id="PTHR39338:SF7">
    <property type="entry name" value="BLL6692 PROTEIN"/>
    <property type="match status" value="1"/>
</dbReference>
<dbReference type="PANTHER" id="PTHR39338">
    <property type="entry name" value="BLL5662 PROTEIN-RELATED"/>
    <property type="match status" value="1"/>
</dbReference>
<dbReference type="AlphaFoldDB" id="A0A1H6FBC0"/>
<dbReference type="OrthoDB" id="9764216at2"/>
<proteinExistence type="predicted"/>
<dbReference type="RefSeq" id="WP_103920106.1">
    <property type="nucleotide sequence ID" value="NZ_FMSV02000471.1"/>
</dbReference>
<feature type="compositionally biased region" description="Basic and acidic residues" evidence="1">
    <location>
        <begin position="112"/>
        <end position="133"/>
    </location>
</feature>
<feature type="compositionally biased region" description="Polar residues" evidence="1">
    <location>
        <begin position="102"/>
        <end position="111"/>
    </location>
</feature>
<evidence type="ECO:0000256" key="1">
    <source>
        <dbReference type="SAM" id="MobiDB-lite"/>
    </source>
</evidence>
<dbReference type="Proteomes" id="UP000236724">
    <property type="component" value="Unassembled WGS sequence"/>
</dbReference>
<accession>A0A1H6FBC0</accession>
<dbReference type="EMBL" id="FMSV02000471">
    <property type="protein sequence ID" value="SEH06314.1"/>
    <property type="molecule type" value="Genomic_DNA"/>
</dbReference>
<feature type="compositionally biased region" description="Polar residues" evidence="1">
    <location>
        <begin position="135"/>
        <end position="144"/>
    </location>
</feature>
<dbReference type="InterPro" id="IPR008912">
    <property type="entry name" value="Uncharacterised_CoxE"/>
</dbReference>
<name>A0A1H6FBC0_9GAMM</name>